<evidence type="ECO:0000313" key="1">
    <source>
        <dbReference type="EMBL" id="GAA2590637.1"/>
    </source>
</evidence>
<comment type="caution">
    <text evidence="1">The sequence shown here is derived from an EMBL/GenBank/DDBJ whole genome shotgun (WGS) entry which is preliminary data.</text>
</comment>
<evidence type="ECO:0008006" key="3">
    <source>
        <dbReference type="Google" id="ProtNLM"/>
    </source>
</evidence>
<dbReference type="Proteomes" id="UP001501509">
    <property type="component" value="Unassembled WGS sequence"/>
</dbReference>
<keyword evidence="2" id="KW-1185">Reference proteome</keyword>
<protein>
    <recommendedName>
        <fullName evidence="3">Lipoprotein</fullName>
    </recommendedName>
</protein>
<proteinExistence type="predicted"/>
<accession>A0ABN3PLP1</accession>
<evidence type="ECO:0000313" key="2">
    <source>
        <dbReference type="Proteomes" id="UP001501509"/>
    </source>
</evidence>
<dbReference type="EMBL" id="BAAATD010000003">
    <property type="protein sequence ID" value="GAA2590637.1"/>
    <property type="molecule type" value="Genomic_DNA"/>
</dbReference>
<dbReference type="PROSITE" id="PS51257">
    <property type="entry name" value="PROKAR_LIPOPROTEIN"/>
    <property type="match status" value="1"/>
</dbReference>
<reference evidence="1 2" key="1">
    <citation type="journal article" date="2019" name="Int. J. Syst. Evol. Microbiol.">
        <title>The Global Catalogue of Microorganisms (GCM) 10K type strain sequencing project: providing services to taxonomists for standard genome sequencing and annotation.</title>
        <authorList>
            <consortium name="The Broad Institute Genomics Platform"/>
            <consortium name="The Broad Institute Genome Sequencing Center for Infectious Disease"/>
            <person name="Wu L."/>
            <person name="Ma J."/>
        </authorList>
    </citation>
    <scope>NUCLEOTIDE SEQUENCE [LARGE SCALE GENOMIC DNA]</scope>
    <source>
        <strain evidence="1 2">JCM 6833</strain>
    </source>
</reference>
<organism evidence="1 2">
    <name type="scientific">Actinomadura fulvescens</name>
    <dbReference type="NCBI Taxonomy" id="46160"/>
    <lineage>
        <taxon>Bacteria</taxon>
        <taxon>Bacillati</taxon>
        <taxon>Actinomycetota</taxon>
        <taxon>Actinomycetes</taxon>
        <taxon>Streptosporangiales</taxon>
        <taxon>Thermomonosporaceae</taxon>
        <taxon>Actinomadura</taxon>
    </lineage>
</organism>
<name>A0ABN3PLP1_9ACTN</name>
<sequence>MRVRARSILSPAGAAIAVALVLSGCGGGDKKADAPAKADSEAPAKLAPLPKVAPADVKPLVGRWVGIRQDYFFFKPDGTGVWMKDKNTLWSGQAIPESKGRFRFSWQGGDPKSASYWGAEVSADGKKMTFAGTNQTYTKAKA</sequence>
<dbReference type="RefSeq" id="WP_344540533.1">
    <property type="nucleotide sequence ID" value="NZ_BAAATD010000003.1"/>
</dbReference>
<gene>
    <name evidence="1" type="ORF">GCM10010411_24450</name>
</gene>